<reference evidence="3" key="1">
    <citation type="submission" date="2025-08" db="UniProtKB">
        <authorList>
            <consortium name="RefSeq"/>
        </authorList>
    </citation>
    <scope>IDENTIFICATION</scope>
    <source>
        <tissue evidence="3">Whole larval tissue</tissue>
    </source>
</reference>
<organism evidence="2 3">
    <name type="scientific">Spodoptera frugiperda</name>
    <name type="common">Fall armyworm</name>
    <dbReference type="NCBI Taxonomy" id="7108"/>
    <lineage>
        <taxon>Eukaryota</taxon>
        <taxon>Metazoa</taxon>
        <taxon>Ecdysozoa</taxon>
        <taxon>Arthropoda</taxon>
        <taxon>Hexapoda</taxon>
        <taxon>Insecta</taxon>
        <taxon>Pterygota</taxon>
        <taxon>Neoptera</taxon>
        <taxon>Endopterygota</taxon>
        <taxon>Lepidoptera</taxon>
        <taxon>Glossata</taxon>
        <taxon>Ditrysia</taxon>
        <taxon>Noctuoidea</taxon>
        <taxon>Noctuidae</taxon>
        <taxon>Amphipyrinae</taxon>
        <taxon>Spodoptera</taxon>
    </lineage>
</organism>
<feature type="domain" description="CRAL-TRIO" evidence="1">
    <location>
        <begin position="402"/>
        <end position="566"/>
    </location>
</feature>
<dbReference type="InterPro" id="IPR001251">
    <property type="entry name" value="CRAL-TRIO_dom"/>
</dbReference>
<dbReference type="SUPFAM" id="SSF52087">
    <property type="entry name" value="CRAL/TRIO domain"/>
    <property type="match status" value="2"/>
</dbReference>
<dbReference type="InterPro" id="IPR011074">
    <property type="entry name" value="CRAL/TRIO_N_dom"/>
</dbReference>
<protein>
    <submittedName>
        <fullName evidence="3">Uncharacterized protein LOC118273628</fullName>
    </submittedName>
</protein>
<dbReference type="Pfam" id="PF00650">
    <property type="entry name" value="CRAL_TRIO"/>
    <property type="match status" value="2"/>
</dbReference>
<dbReference type="Gene3D" id="3.40.525.10">
    <property type="entry name" value="CRAL-TRIO lipid binding domain"/>
    <property type="match status" value="2"/>
</dbReference>
<dbReference type="Gene3D" id="1.20.5.1200">
    <property type="entry name" value="Alpha-tocopherol transfer"/>
    <property type="match status" value="2"/>
</dbReference>
<accession>A0A9R0DB71</accession>
<dbReference type="GO" id="GO:0016020">
    <property type="term" value="C:membrane"/>
    <property type="evidence" value="ECO:0007669"/>
    <property type="project" value="TreeGrafter"/>
</dbReference>
<dbReference type="InterPro" id="IPR036273">
    <property type="entry name" value="CRAL/TRIO_N_dom_sf"/>
</dbReference>
<sequence>MSVRPLTPALEKMAREELNEDPKRLKDDLQSIKDWLAKQPHLKARTDDQWLVAFLRGCKFSLERTKEKLDLYYSIRTTAPELFRIRHTDPIFEEILKMGVFIILPKAPGPDAPQTSIIRPALYDPNKYNILEIMSATNVLMRILLMEDDNATVAGGQSILDLEGVTMAHFMQMTPVTMKKMVVLGQDASPMRMKGTHYLNTPPGFETVFNVMKGLLNEKNRNRLFVHNKNYDALYKYIPKDVLPAEYGGNAGTIESITDYWRNKVKEYSDWLDEDNQYCSDESKRPGKPKTAEDMFGLEGSFRQLQVDFTKMQVRPLSLALQEKAALELYETPNKLEHGLKELKEWISQQPHLRARTDDQWLAAFLRGTKHNLDRAKQKLDLYYSLRTVSPDLFKFRHTDPRFKYLVQTGAALILPKLATPLSPRVVLIKPSLYDPSEIHPTDVFSCAHLFQQIMYLEDDAFMVNGTIHVMDIEGITMAHIMGMTPTLLKKLVIAGQDASPLRLKSLHIINSLSILEKLFTLVKKLLNEKHRKKLFIHSKDLSALHNYVPPEILPAEYGGQGGSKQEIIDYWLKKADQYGDWFDEDMAFGTDESKRPGKEKTTEDMIGVQGSFRQLTVD</sequence>
<feature type="domain" description="CRAL-TRIO" evidence="1">
    <location>
        <begin position="88"/>
        <end position="255"/>
    </location>
</feature>
<dbReference type="SMART" id="SM01100">
    <property type="entry name" value="CRAL_TRIO_N"/>
    <property type="match status" value="2"/>
</dbReference>
<dbReference type="OrthoDB" id="6682367at2759"/>
<dbReference type="AlphaFoldDB" id="A0A9R0DB71"/>
<proteinExistence type="predicted"/>
<dbReference type="CDD" id="cd00170">
    <property type="entry name" value="SEC14"/>
    <property type="match status" value="2"/>
</dbReference>
<dbReference type="PANTHER" id="PTHR10174">
    <property type="entry name" value="ALPHA-TOCOPHEROL TRANSFER PROTEIN-RELATED"/>
    <property type="match status" value="1"/>
</dbReference>
<dbReference type="GeneID" id="118273628"/>
<dbReference type="PROSITE" id="PS50191">
    <property type="entry name" value="CRAL_TRIO"/>
    <property type="match status" value="2"/>
</dbReference>
<evidence type="ECO:0000259" key="1">
    <source>
        <dbReference type="PROSITE" id="PS50191"/>
    </source>
</evidence>
<gene>
    <name evidence="3" type="primary">LOC118273628</name>
</gene>
<dbReference type="PANTHER" id="PTHR10174:SF216">
    <property type="entry name" value="CRAL-TRIO DOMAIN-CONTAINING PROTEIN-RELATED"/>
    <property type="match status" value="1"/>
</dbReference>
<dbReference type="Gene3D" id="1.10.8.20">
    <property type="entry name" value="N-terminal domain of phosphatidylinositol transfer protein sec14p"/>
    <property type="match status" value="2"/>
</dbReference>
<evidence type="ECO:0000313" key="2">
    <source>
        <dbReference type="Proteomes" id="UP000829999"/>
    </source>
</evidence>
<dbReference type="InterPro" id="IPR036865">
    <property type="entry name" value="CRAL-TRIO_dom_sf"/>
</dbReference>
<name>A0A9R0DB71_SPOFR</name>
<dbReference type="GO" id="GO:1902936">
    <property type="term" value="F:phosphatidylinositol bisphosphate binding"/>
    <property type="evidence" value="ECO:0007669"/>
    <property type="project" value="TreeGrafter"/>
</dbReference>
<dbReference type="SMART" id="SM00516">
    <property type="entry name" value="SEC14"/>
    <property type="match status" value="2"/>
</dbReference>
<keyword evidence="2" id="KW-1185">Reference proteome</keyword>
<evidence type="ECO:0000313" key="3">
    <source>
        <dbReference type="RefSeq" id="XP_035446578.2"/>
    </source>
</evidence>
<dbReference type="Proteomes" id="UP000829999">
    <property type="component" value="Chromosome 1"/>
</dbReference>
<dbReference type="RefSeq" id="XP_035446578.2">
    <property type="nucleotide sequence ID" value="XM_035590685.2"/>
</dbReference>
<dbReference type="SUPFAM" id="SSF46938">
    <property type="entry name" value="CRAL/TRIO N-terminal domain"/>
    <property type="match status" value="2"/>
</dbReference>
<dbReference type="PRINTS" id="PR00180">
    <property type="entry name" value="CRETINALDHBP"/>
</dbReference>